<evidence type="ECO:0000313" key="9">
    <source>
        <dbReference type="EMBL" id="KEQ24606.1"/>
    </source>
</evidence>
<dbReference type="AlphaFoldDB" id="A0A081P1N3"/>
<accession>A0A081P1N3</accession>
<dbReference type="PANTHER" id="PTHR43744:SF12">
    <property type="entry name" value="ABC TRANSPORTER PERMEASE PROTEIN MG189-RELATED"/>
    <property type="match status" value="1"/>
</dbReference>
<protein>
    <recommendedName>
        <fullName evidence="8">ABC transmembrane type-1 domain-containing protein</fullName>
    </recommendedName>
</protein>
<name>A0A081P1N3_9BACL</name>
<comment type="similarity">
    <text evidence="7">Belongs to the binding-protein-dependent transport system permease family.</text>
</comment>
<dbReference type="InterPro" id="IPR035906">
    <property type="entry name" value="MetI-like_sf"/>
</dbReference>
<dbReference type="PANTHER" id="PTHR43744">
    <property type="entry name" value="ABC TRANSPORTER PERMEASE PROTEIN MG189-RELATED-RELATED"/>
    <property type="match status" value="1"/>
</dbReference>
<feature type="transmembrane region" description="Helical" evidence="7">
    <location>
        <begin position="136"/>
        <end position="159"/>
    </location>
</feature>
<comment type="caution">
    <text evidence="9">The sequence shown here is derived from an EMBL/GenBank/DDBJ whole genome shotgun (WGS) entry which is preliminary data.</text>
</comment>
<dbReference type="GO" id="GO:0055085">
    <property type="term" value="P:transmembrane transport"/>
    <property type="evidence" value="ECO:0007669"/>
    <property type="project" value="InterPro"/>
</dbReference>
<evidence type="ECO:0000259" key="8">
    <source>
        <dbReference type="PROSITE" id="PS50928"/>
    </source>
</evidence>
<comment type="subcellular location">
    <subcellularLocation>
        <location evidence="1 7">Cell membrane</location>
        <topology evidence="1 7">Multi-pass membrane protein</topology>
    </subcellularLocation>
</comment>
<dbReference type="SUPFAM" id="SSF161098">
    <property type="entry name" value="MetI-like"/>
    <property type="match status" value="1"/>
</dbReference>
<keyword evidence="5 7" id="KW-1133">Transmembrane helix</keyword>
<dbReference type="eggNOG" id="COG0395">
    <property type="taxonomic scope" value="Bacteria"/>
</dbReference>
<evidence type="ECO:0000256" key="4">
    <source>
        <dbReference type="ARBA" id="ARBA00022692"/>
    </source>
</evidence>
<dbReference type="OrthoDB" id="187395at2"/>
<feature type="transmembrane region" description="Helical" evidence="7">
    <location>
        <begin position="12"/>
        <end position="33"/>
    </location>
</feature>
<dbReference type="PROSITE" id="PS50928">
    <property type="entry name" value="ABC_TM1"/>
    <property type="match status" value="1"/>
</dbReference>
<feature type="transmembrane region" description="Helical" evidence="7">
    <location>
        <begin position="243"/>
        <end position="260"/>
    </location>
</feature>
<proteinExistence type="inferred from homology"/>
<keyword evidence="3" id="KW-1003">Cell membrane</keyword>
<dbReference type="Proteomes" id="UP000028123">
    <property type="component" value="Unassembled WGS sequence"/>
</dbReference>
<organism evidence="9 10">
    <name type="scientific">Paenibacillus tyrfis</name>
    <dbReference type="NCBI Taxonomy" id="1501230"/>
    <lineage>
        <taxon>Bacteria</taxon>
        <taxon>Bacillati</taxon>
        <taxon>Bacillota</taxon>
        <taxon>Bacilli</taxon>
        <taxon>Bacillales</taxon>
        <taxon>Paenibacillaceae</taxon>
        <taxon>Paenibacillus</taxon>
    </lineage>
</organism>
<reference evidence="9 10" key="1">
    <citation type="submission" date="2014-06" db="EMBL/GenBank/DDBJ databases">
        <title>Draft genome sequence of Paenibacillus sp. MSt1.</title>
        <authorList>
            <person name="Aw Y.K."/>
            <person name="Ong K.S."/>
            <person name="Gan H.M."/>
            <person name="Lee S.M."/>
        </authorList>
    </citation>
    <scope>NUCLEOTIDE SEQUENCE [LARGE SCALE GENOMIC DNA]</scope>
    <source>
        <strain evidence="9 10">MSt1</strain>
    </source>
</reference>
<evidence type="ECO:0000256" key="1">
    <source>
        <dbReference type="ARBA" id="ARBA00004651"/>
    </source>
</evidence>
<feature type="transmembrane region" description="Helical" evidence="7">
    <location>
        <begin position="72"/>
        <end position="93"/>
    </location>
</feature>
<dbReference type="Gene3D" id="1.10.3720.10">
    <property type="entry name" value="MetI-like"/>
    <property type="match status" value="1"/>
</dbReference>
<keyword evidence="4 7" id="KW-0812">Transmembrane</keyword>
<keyword evidence="10" id="KW-1185">Reference proteome</keyword>
<feature type="domain" description="ABC transmembrane type-1" evidence="8">
    <location>
        <begin position="68"/>
        <end position="260"/>
    </location>
</feature>
<keyword evidence="2 7" id="KW-0813">Transport</keyword>
<evidence type="ECO:0000256" key="7">
    <source>
        <dbReference type="RuleBase" id="RU363032"/>
    </source>
</evidence>
<sequence>MTLRSYKIPAYVFSSLCAVIFMYPLFFSVISSLKDNLEIYNNVFSLPEVWRWSNYKLAFATAHIDKAVWNSFIYAIAGTLLTLLLGIMASFILTRISLRWNGALYIYFIMGLMIPVYSLVIPISRMIGSFNGFNNYFVMIVLYATFQLPLTIFLITGFMKGINKEIDESAVMDGCGPATLLFRILTPLSMPAISTAGILAFFDIYNDLIWNVIMVNDRSMFNISMALMSFVGERGSSQMGPTFAGIILTIIPTIVIYLLFQEKVESGLSAGAVKE</sequence>
<evidence type="ECO:0000256" key="6">
    <source>
        <dbReference type="ARBA" id="ARBA00023136"/>
    </source>
</evidence>
<feature type="transmembrane region" description="Helical" evidence="7">
    <location>
        <begin position="105"/>
        <end position="124"/>
    </location>
</feature>
<evidence type="ECO:0000256" key="2">
    <source>
        <dbReference type="ARBA" id="ARBA00022448"/>
    </source>
</evidence>
<dbReference type="InterPro" id="IPR000515">
    <property type="entry name" value="MetI-like"/>
</dbReference>
<evidence type="ECO:0000313" key="10">
    <source>
        <dbReference type="Proteomes" id="UP000028123"/>
    </source>
</evidence>
<dbReference type="GO" id="GO:0005886">
    <property type="term" value="C:plasma membrane"/>
    <property type="evidence" value="ECO:0007669"/>
    <property type="project" value="UniProtKB-SubCell"/>
</dbReference>
<evidence type="ECO:0000256" key="3">
    <source>
        <dbReference type="ARBA" id="ARBA00022475"/>
    </source>
</evidence>
<dbReference type="RefSeq" id="WP_051775426.1">
    <property type="nucleotide sequence ID" value="NZ_JNVM01000015.1"/>
</dbReference>
<evidence type="ECO:0000256" key="5">
    <source>
        <dbReference type="ARBA" id="ARBA00022989"/>
    </source>
</evidence>
<dbReference type="CDD" id="cd06261">
    <property type="entry name" value="TM_PBP2"/>
    <property type="match status" value="1"/>
</dbReference>
<dbReference type="EMBL" id="JNVM01000015">
    <property type="protein sequence ID" value="KEQ24606.1"/>
    <property type="molecule type" value="Genomic_DNA"/>
</dbReference>
<dbReference type="Pfam" id="PF00528">
    <property type="entry name" value="BPD_transp_1"/>
    <property type="match status" value="1"/>
</dbReference>
<feature type="transmembrane region" description="Helical" evidence="7">
    <location>
        <begin position="180"/>
        <end position="202"/>
    </location>
</feature>
<gene>
    <name evidence="9" type="ORF">ET33_07630</name>
</gene>
<keyword evidence="6 7" id="KW-0472">Membrane</keyword>